<dbReference type="Gene3D" id="3.10.20.90">
    <property type="entry name" value="Phosphatidylinositol 3-kinase Catalytic Subunit, Chain A, domain 1"/>
    <property type="match status" value="1"/>
</dbReference>
<dbReference type="AlphaFoldDB" id="A0A2S5B546"/>
<dbReference type="Proteomes" id="UP000237144">
    <property type="component" value="Unassembled WGS sequence"/>
</dbReference>
<feature type="region of interest" description="Disordered" evidence="1">
    <location>
        <begin position="272"/>
        <end position="297"/>
    </location>
</feature>
<dbReference type="STRING" id="741276.A0A2S5B546"/>
<keyword evidence="4" id="KW-1185">Reference proteome</keyword>
<name>A0A2S5B546_9BASI</name>
<accession>A0A2S5B546</accession>
<dbReference type="EMBL" id="PJQD01000072">
    <property type="protein sequence ID" value="POY71900.1"/>
    <property type="molecule type" value="Genomic_DNA"/>
</dbReference>
<evidence type="ECO:0000256" key="1">
    <source>
        <dbReference type="SAM" id="MobiDB-lite"/>
    </source>
</evidence>
<proteinExistence type="predicted"/>
<dbReference type="Pfam" id="PF08325">
    <property type="entry name" value="WLM"/>
    <property type="match status" value="1"/>
</dbReference>
<reference evidence="3 4" key="1">
    <citation type="journal article" date="2018" name="Front. Microbiol.">
        <title>Prospects for Fungal Bioremediation of Acidic Radioactive Waste Sites: Characterization and Genome Sequence of Rhodotorula taiwanensis MD1149.</title>
        <authorList>
            <person name="Tkavc R."/>
            <person name="Matrosova V.Y."/>
            <person name="Grichenko O.E."/>
            <person name="Gostincar C."/>
            <person name="Volpe R.P."/>
            <person name="Klimenkova P."/>
            <person name="Gaidamakova E.K."/>
            <person name="Zhou C.E."/>
            <person name="Stewart B.J."/>
            <person name="Lyman M.G."/>
            <person name="Malfatti S.A."/>
            <person name="Rubinfeld B."/>
            <person name="Courtot M."/>
            <person name="Singh J."/>
            <person name="Dalgard C.L."/>
            <person name="Hamilton T."/>
            <person name="Frey K.G."/>
            <person name="Gunde-Cimerman N."/>
            <person name="Dugan L."/>
            <person name="Daly M.J."/>
        </authorList>
    </citation>
    <scope>NUCLEOTIDE SEQUENCE [LARGE SCALE GENOMIC DNA]</scope>
    <source>
        <strain evidence="3 4">MD1149</strain>
    </source>
</reference>
<organism evidence="3 4">
    <name type="scientific">Rhodotorula taiwanensis</name>
    <dbReference type="NCBI Taxonomy" id="741276"/>
    <lineage>
        <taxon>Eukaryota</taxon>
        <taxon>Fungi</taxon>
        <taxon>Dikarya</taxon>
        <taxon>Basidiomycota</taxon>
        <taxon>Pucciniomycotina</taxon>
        <taxon>Microbotryomycetes</taxon>
        <taxon>Sporidiobolales</taxon>
        <taxon>Sporidiobolaceae</taxon>
        <taxon>Rhodotorula</taxon>
    </lineage>
</organism>
<feature type="domain" description="WLM" evidence="2">
    <location>
        <begin position="134"/>
        <end position="326"/>
    </location>
</feature>
<dbReference type="InterPro" id="IPR013536">
    <property type="entry name" value="WLM_dom"/>
</dbReference>
<dbReference type="OrthoDB" id="49605at2759"/>
<dbReference type="InterPro" id="IPR029071">
    <property type="entry name" value="Ubiquitin-like_domsf"/>
</dbReference>
<feature type="region of interest" description="Disordered" evidence="1">
    <location>
        <begin position="310"/>
        <end position="345"/>
    </location>
</feature>
<dbReference type="PANTHER" id="PTHR47795">
    <property type="entry name" value="UBIQUITIN AND WLM DOMAIN-CONTAINING METALLOPROTEASE SPCC1442.07C"/>
    <property type="match status" value="1"/>
</dbReference>
<sequence>MAQSIPPPSIQLSLAHAGQSLDLSLAPDSPARDLQSRLARHFHLAPNSIKLVVKGKKLQLDDLGDRTVRDLVAGAMSGTKGGKALVIGTRATDLDALKAQEDLRRKKHDAFIRHQQRTSAAKPLSSARIRTIGGEDDPDHFRFHHLEPFPKTVPFHERRLAMLQKLSEDLAVRDVMKRHKFAVGILTELHPVLHTNHSTGEKLLGLNTNAGEKVSLRLLTDDLDGLRSYNEVRRVLLHELTHNRYRGHGNDFKELNSQLNKEVAAFESAPDFEPWDPPSSHGTTQEEHRLNEVEAERAWDRLQFGQEDLVDERRERMRSAAEARARRQQQSPPPAHHPSRSRNDY</sequence>
<comment type="caution">
    <text evidence="3">The sequence shown here is derived from an EMBL/GenBank/DDBJ whole genome shotgun (WGS) entry which is preliminary data.</text>
</comment>
<gene>
    <name evidence="3" type="ORF">BMF94_5261</name>
</gene>
<dbReference type="GO" id="GO:0070628">
    <property type="term" value="F:proteasome binding"/>
    <property type="evidence" value="ECO:0007669"/>
    <property type="project" value="TreeGrafter"/>
</dbReference>
<feature type="compositionally biased region" description="Basic and acidic residues" evidence="1">
    <location>
        <begin position="284"/>
        <end position="297"/>
    </location>
</feature>
<dbReference type="PANTHER" id="PTHR47795:SF1">
    <property type="entry name" value="DNA-DEPENDENT METALLOPROTEASE WSS1 HOMOLOG 2"/>
    <property type="match status" value="1"/>
</dbReference>
<dbReference type="SUPFAM" id="SSF54236">
    <property type="entry name" value="Ubiquitin-like"/>
    <property type="match status" value="1"/>
</dbReference>
<dbReference type="CDD" id="cd17039">
    <property type="entry name" value="Ubl_ubiquitin_like"/>
    <property type="match status" value="1"/>
</dbReference>
<evidence type="ECO:0000313" key="4">
    <source>
        <dbReference type="Proteomes" id="UP000237144"/>
    </source>
</evidence>
<feature type="compositionally biased region" description="Basic and acidic residues" evidence="1">
    <location>
        <begin position="311"/>
        <end position="325"/>
    </location>
</feature>
<evidence type="ECO:0000259" key="2">
    <source>
        <dbReference type="PROSITE" id="PS51397"/>
    </source>
</evidence>
<dbReference type="PROSITE" id="PS51397">
    <property type="entry name" value="WLM"/>
    <property type="match status" value="1"/>
</dbReference>
<protein>
    <recommendedName>
        <fullName evidence="2">WLM domain-containing protein</fullName>
    </recommendedName>
</protein>
<evidence type="ECO:0000313" key="3">
    <source>
        <dbReference type="EMBL" id="POY71900.1"/>
    </source>
</evidence>